<sequence length="55" mass="6228">MPITGEYSDSDLVQFFFAFRSASVSAILFPKHARNGQKGFRGIRGENKCLKFNDK</sequence>
<keyword evidence="3" id="KW-1185">Reference proteome</keyword>
<reference evidence="2" key="3">
    <citation type="submission" date="2015-04" db="UniProtKB">
        <authorList>
            <consortium name="EnsemblPlants"/>
        </authorList>
    </citation>
    <scope>IDENTIFICATION</scope>
    <source>
        <strain evidence="2">cv. Jemalong A17</strain>
    </source>
</reference>
<gene>
    <name evidence="1" type="ordered locus">MTR_7g079610</name>
</gene>
<evidence type="ECO:0000313" key="3">
    <source>
        <dbReference type="Proteomes" id="UP000002051"/>
    </source>
</evidence>
<reference evidence="1 3" key="1">
    <citation type="journal article" date="2011" name="Nature">
        <title>The Medicago genome provides insight into the evolution of rhizobial symbioses.</title>
        <authorList>
            <person name="Young N.D."/>
            <person name="Debelle F."/>
            <person name="Oldroyd G.E."/>
            <person name="Geurts R."/>
            <person name="Cannon S.B."/>
            <person name="Udvardi M.K."/>
            <person name="Benedito V.A."/>
            <person name="Mayer K.F."/>
            <person name="Gouzy J."/>
            <person name="Schoof H."/>
            <person name="Van de Peer Y."/>
            <person name="Proost S."/>
            <person name="Cook D.R."/>
            <person name="Meyers B.C."/>
            <person name="Spannagl M."/>
            <person name="Cheung F."/>
            <person name="De Mita S."/>
            <person name="Krishnakumar V."/>
            <person name="Gundlach H."/>
            <person name="Zhou S."/>
            <person name="Mudge J."/>
            <person name="Bharti A.K."/>
            <person name="Murray J.D."/>
            <person name="Naoumkina M.A."/>
            <person name="Rosen B."/>
            <person name="Silverstein K.A."/>
            <person name="Tang H."/>
            <person name="Rombauts S."/>
            <person name="Zhao P.X."/>
            <person name="Zhou P."/>
            <person name="Barbe V."/>
            <person name="Bardou P."/>
            <person name="Bechner M."/>
            <person name="Bellec A."/>
            <person name="Berger A."/>
            <person name="Berges H."/>
            <person name="Bidwell S."/>
            <person name="Bisseling T."/>
            <person name="Choisne N."/>
            <person name="Couloux A."/>
            <person name="Denny R."/>
            <person name="Deshpande S."/>
            <person name="Dai X."/>
            <person name="Doyle J.J."/>
            <person name="Dudez A.M."/>
            <person name="Farmer A.D."/>
            <person name="Fouteau S."/>
            <person name="Franken C."/>
            <person name="Gibelin C."/>
            <person name="Gish J."/>
            <person name="Goldstein S."/>
            <person name="Gonzalez A.J."/>
            <person name="Green P.J."/>
            <person name="Hallab A."/>
            <person name="Hartog M."/>
            <person name="Hua A."/>
            <person name="Humphray S.J."/>
            <person name="Jeong D.H."/>
            <person name="Jing Y."/>
            <person name="Jocker A."/>
            <person name="Kenton S.M."/>
            <person name="Kim D.J."/>
            <person name="Klee K."/>
            <person name="Lai H."/>
            <person name="Lang C."/>
            <person name="Lin S."/>
            <person name="Macmil S.L."/>
            <person name="Magdelenat G."/>
            <person name="Matthews L."/>
            <person name="McCorrison J."/>
            <person name="Monaghan E.L."/>
            <person name="Mun J.H."/>
            <person name="Najar F.Z."/>
            <person name="Nicholson C."/>
            <person name="Noirot C."/>
            <person name="O'Bleness M."/>
            <person name="Paule C.R."/>
            <person name="Poulain J."/>
            <person name="Prion F."/>
            <person name="Qin B."/>
            <person name="Qu C."/>
            <person name="Retzel E.F."/>
            <person name="Riddle C."/>
            <person name="Sallet E."/>
            <person name="Samain S."/>
            <person name="Samson N."/>
            <person name="Sanders I."/>
            <person name="Saurat O."/>
            <person name="Scarpelli C."/>
            <person name="Schiex T."/>
            <person name="Segurens B."/>
            <person name="Severin A.J."/>
            <person name="Sherrier D.J."/>
            <person name="Shi R."/>
            <person name="Sims S."/>
            <person name="Singer S.R."/>
            <person name="Sinharoy S."/>
            <person name="Sterck L."/>
            <person name="Viollet A."/>
            <person name="Wang B.B."/>
            <person name="Wang K."/>
            <person name="Wang M."/>
            <person name="Wang X."/>
            <person name="Warfsmann J."/>
            <person name="Weissenbach J."/>
            <person name="White D.D."/>
            <person name="White J.D."/>
            <person name="Wiley G.B."/>
            <person name="Wincker P."/>
            <person name="Xing Y."/>
            <person name="Yang L."/>
            <person name="Yao Z."/>
            <person name="Ying F."/>
            <person name="Zhai J."/>
            <person name="Zhou L."/>
            <person name="Zuber A."/>
            <person name="Denarie J."/>
            <person name="Dixon R.A."/>
            <person name="May G.D."/>
            <person name="Schwartz D.C."/>
            <person name="Rogers J."/>
            <person name="Quetier F."/>
            <person name="Town C.D."/>
            <person name="Roe B.A."/>
        </authorList>
    </citation>
    <scope>NUCLEOTIDE SEQUENCE [LARGE SCALE GENOMIC DNA]</scope>
    <source>
        <strain evidence="1">A17</strain>
        <strain evidence="2 3">cv. Jemalong A17</strain>
    </source>
</reference>
<proteinExistence type="predicted"/>
<dbReference type="EMBL" id="CM001223">
    <property type="protein sequence ID" value="AES80353.1"/>
    <property type="molecule type" value="Genomic_DNA"/>
</dbReference>
<protein>
    <submittedName>
        <fullName evidence="1 2">Uncharacterized protein</fullName>
    </submittedName>
</protein>
<accession>G7KQM5</accession>
<dbReference type="AlphaFoldDB" id="G7KQM5"/>
<evidence type="ECO:0000313" key="1">
    <source>
        <dbReference type="EMBL" id="AES80353.1"/>
    </source>
</evidence>
<dbReference type="EnsemblPlants" id="AES80353">
    <property type="protein sequence ID" value="AES80353"/>
    <property type="gene ID" value="MTR_7g079610"/>
</dbReference>
<evidence type="ECO:0000313" key="2">
    <source>
        <dbReference type="EnsemblPlants" id="AES80353"/>
    </source>
</evidence>
<organism evidence="1 3">
    <name type="scientific">Medicago truncatula</name>
    <name type="common">Barrel medic</name>
    <name type="synonym">Medicago tribuloides</name>
    <dbReference type="NCBI Taxonomy" id="3880"/>
    <lineage>
        <taxon>Eukaryota</taxon>
        <taxon>Viridiplantae</taxon>
        <taxon>Streptophyta</taxon>
        <taxon>Embryophyta</taxon>
        <taxon>Tracheophyta</taxon>
        <taxon>Spermatophyta</taxon>
        <taxon>Magnoliopsida</taxon>
        <taxon>eudicotyledons</taxon>
        <taxon>Gunneridae</taxon>
        <taxon>Pentapetalae</taxon>
        <taxon>rosids</taxon>
        <taxon>fabids</taxon>
        <taxon>Fabales</taxon>
        <taxon>Fabaceae</taxon>
        <taxon>Papilionoideae</taxon>
        <taxon>50 kb inversion clade</taxon>
        <taxon>NPAAA clade</taxon>
        <taxon>Hologalegina</taxon>
        <taxon>IRL clade</taxon>
        <taxon>Trifolieae</taxon>
        <taxon>Medicago</taxon>
    </lineage>
</organism>
<dbReference type="HOGENOM" id="CLU_3035434_0_0_1"/>
<reference evidence="1 3" key="2">
    <citation type="journal article" date="2014" name="BMC Genomics">
        <title>An improved genome release (version Mt4.0) for the model legume Medicago truncatula.</title>
        <authorList>
            <person name="Tang H."/>
            <person name="Krishnakumar V."/>
            <person name="Bidwell S."/>
            <person name="Rosen B."/>
            <person name="Chan A."/>
            <person name="Zhou S."/>
            <person name="Gentzbittel L."/>
            <person name="Childs K.L."/>
            <person name="Yandell M."/>
            <person name="Gundlach H."/>
            <person name="Mayer K.F."/>
            <person name="Schwartz D.C."/>
            <person name="Town C.D."/>
        </authorList>
    </citation>
    <scope>GENOME REANNOTATION</scope>
    <source>
        <strain evidence="2 3">cv. Jemalong A17</strain>
    </source>
</reference>
<dbReference type="PaxDb" id="3880-AES80353"/>
<name>G7KQM5_MEDTR</name>
<dbReference type="Proteomes" id="UP000002051">
    <property type="component" value="Unassembled WGS sequence"/>
</dbReference>